<dbReference type="InterPro" id="IPR039446">
    <property type="entry name" value="DauR-like"/>
</dbReference>
<gene>
    <name evidence="2" type="ORF">HX845_01260</name>
</gene>
<dbReference type="RefSeq" id="WP_017129487.1">
    <property type="nucleotide sequence ID" value="NZ_JACAQE010000001.1"/>
</dbReference>
<proteinExistence type="predicted"/>
<protein>
    <submittedName>
        <fullName evidence="2">PAS domain-containing protein</fullName>
    </submittedName>
</protein>
<dbReference type="Pfam" id="PF08348">
    <property type="entry name" value="PAS_6"/>
    <property type="match status" value="1"/>
</dbReference>
<dbReference type="InterPro" id="IPR013559">
    <property type="entry name" value="YheO"/>
</dbReference>
<evidence type="ECO:0000313" key="3">
    <source>
        <dbReference type="Proteomes" id="UP000517547"/>
    </source>
</evidence>
<dbReference type="EMBL" id="JACAQE010000001">
    <property type="protein sequence ID" value="NWC12263.1"/>
    <property type="molecule type" value="Genomic_DNA"/>
</dbReference>
<dbReference type="AlphaFoldDB" id="A0A7Y7XVP2"/>
<accession>A0A7Y7XVP2</accession>
<evidence type="ECO:0000259" key="1">
    <source>
        <dbReference type="Pfam" id="PF08348"/>
    </source>
</evidence>
<reference evidence="2 3" key="1">
    <citation type="submission" date="2020-04" db="EMBL/GenBank/DDBJ databases">
        <title>Molecular characterization of pseudomonads from Agaricus bisporus reveal novel blotch 2 pathogens in Western Europe.</title>
        <authorList>
            <person name="Taparia T."/>
            <person name="Krijger M."/>
            <person name="Haynes E."/>
            <person name="Elpinstone J.G."/>
            <person name="Noble R."/>
            <person name="Van Der Wolf J."/>
        </authorList>
    </citation>
    <scope>NUCLEOTIDE SEQUENCE [LARGE SCALE GENOMIC DNA]</scope>
    <source>
        <strain evidence="2 3">IPO3738</strain>
    </source>
</reference>
<feature type="domain" description="YheO-like" evidence="1">
    <location>
        <begin position="6"/>
        <end position="110"/>
    </location>
</feature>
<organism evidence="2 3">
    <name type="scientific">Pseudomonas gingeri</name>
    <dbReference type="NCBI Taxonomy" id="117681"/>
    <lineage>
        <taxon>Bacteria</taxon>
        <taxon>Pseudomonadati</taxon>
        <taxon>Pseudomonadota</taxon>
        <taxon>Gammaproteobacteria</taxon>
        <taxon>Pseudomonadales</taxon>
        <taxon>Pseudomonadaceae</taxon>
        <taxon>Pseudomonas</taxon>
    </lineage>
</organism>
<dbReference type="Proteomes" id="UP000517547">
    <property type="component" value="Unassembled WGS sequence"/>
</dbReference>
<dbReference type="PANTHER" id="PTHR35568:SF1">
    <property type="entry name" value="TRANSCRIPTIONAL REGULATOR DAUR"/>
    <property type="match status" value="1"/>
</dbReference>
<sequence length="231" mass="25514">MSYMNFINATAQGIAGLLYPHLEAVVHDARTGLIAHIANNFSKRKVGDPSLIEDIPQLEAGPDVIGPYESNGINGRVLRSITIAARDDHGEIIAFLCLNFDVSVINQVQQLLGSFAAGFNTQTRPEALFKADWREKLNEIVERISLETSVRKSEFGRREITLALAEARASGLLEIRNFMEYLTDYFEISRATVYNYLKAVPEPLIAAGTATIKAPAGSRKSMRKTAQDTRS</sequence>
<evidence type="ECO:0000313" key="2">
    <source>
        <dbReference type="EMBL" id="NWC12263.1"/>
    </source>
</evidence>
<dbReference type="PANTHER" id="PTHR35568">
    <property type="entry name" value="TRANSCRIPTIONAL REGULATOR DAUR"/>
    <property type="match status" value="1"/>
</dbReference>
<name>A0A7Y7XVP2_9PSED</name>
<comment type="caution">
    <text evidence="2">The sequence shown here is derived from an EMBL/GenBank/DDBJ whole genome shotgun (WGS) entry which is preliminary data.</text>
</comment>